<comment type="caution">
    <text evidence="1">The sequence shown here is derived from an EMBL/GenBank/DDBJ whole genome shotgun (WGS) entry which is preliminary data.</text>
</comment>
<reference evidence="1 2" key="1">
    <citation type="journal article" date="2022" name="Hortic Res">
        <title>A haplotype resolved chromosomal level avocado genome allows analysis of novel avocado genes.</title>
        <authorList>
            <person name="Nath O."/>
            <person name="Fletcher S.J."/>
            <person name="Hayward A."/>
            <person name="Shaw L.M."/>
            <person name="Masouleh A.K."/>
            <person name="Furtado A."/>
            <person name="Henry R.J."/>
            <person name="Mitter N."/>
        </authorList>
    </citation>
    <scope>NUCLEOTIDE SEQUENCE [LARGE SCALE GENOMIC DNA]</scope>
    <source>
        <strain evidence="2">cv. Hass</strain>
    </source>
</reference>
<proteinExistence type="predicted"/>
<dbReference type="Proteomes" id="UP001234297">
    <property type="component" value="Chromosome 4"/>
</dbReference>
<dbReference type="EMBL" id="CM056812">
    <property type="protein sequence ID" value="KAJ8618285.1"/>
    <property type="molecule type" value="Genomic_DNA"/>
</dbReference>
<name>A0ACC2KAZ2_PERAE</name>
<evidence type="ECO:0000313" key="2">
    <source>
        <dbReference type="Proteomes" id="UP001234297"/>
    </source>
</evidence>
<keyword evidence="2" id="KW-1185">Reference proteome</keyword>
<gene>
    <name evidence="1" type="ORF">MRB53_014471</name>
</gene>
<protein>
    <submittedName>
        <fullName evidence="1">Uncharacterized protein</fullName>
    </submittedName>
</protein>
<sequence>MQTFLSTSTERLQVQVDAGLRQGPAAAQALPLFTTAAVDSNPRRSVVIVPGGLRSRYFSGRISKWVVELRQYDIKYQPRTAINAQVLAPTLLNNRLEGNKDMGAVTETEQEQSWKKFMDSAWKVFIDGSSISKRASADIVLQYPEGLIIEQALTLGFKASHNEAEYEALIAELNSAKILEARHLVVFSDSQLVTSQLSGDYQARDDRMAAYLAHVKELLSQFERVEVQQIGREFNSYADALASLASAVEVRNRRTVEMETLQELSIELQRPRQLMCVDLGLS</sequence>
<accession>A0ACC2KAZ2</accession>
<evidence type="ECO:0000313" key="1">
    <source>
        <dbReference type="EMBL" id="KAJ8618285.1"/>
    </source>
</evidence>
<organism evidence="1 2">
    <name type="scientific">Persea americana</name>
    <name type="common">Avocado</name>
    <dbReference type="NCBI Taxonomy" id="3435"/>
    <lineage>
        <taxon>Eukaryota</taxon>
        <taxon>Viridiplantae</taxon>
        <taxon>Streptophyta</taxon>
        <taxon>Embryophyta</taxon>
        <taxon>Tracheophyta</taxon>
        <taxon>Spermatophyta</taxon>
        <taxon>Magnoliopsida</taxon>
        <taxon>Magnoliidae</taxon>
        <taxon>Laurales</taxon>
        <taxon>Lauraceae</taxon>
        <taxon>Persea</taxon>
    </lineage>
</organism>